<feature type="region of interest" description="Disordered" evidence="1">
    <location>
        <begin position="1093"/>
        <end position="1134"/>
    </location>
</feature>
<feature type="region of interest" description="Disordered" evidence="1">
    <location>
        <begin position="1027"/>
        <end position="1051"/>
    </location>
</feature>
<dbReference type="SMART" id="SM00325">
    <property type="entry name" value="RhoGEF"/>
    <property type="match status" value="1"/>
</dbReference>
<feature type="compositionally biased region" description="Basic and acidic residues" evidence="1">
    <location>
        <begin position="141"/>
        <end position="154"/>
    </location>
</feature>
<accession>A0A0C2WHP6</accession>
<dbReference type="InterPro" id="IPR011993">
    <property type="entry name" value="PH-like_dom_sf"/>
</dbReference>
<dbReference type="HOGENOM" id="CLU_278637_0_0_1"/>
<feature type="compositionally biased region" description="Low complexity" evidence="1">
    <location>
        <begin position="46"/>
        <end position="55"/>
    </location>
</feature>
<feature type="domain" description="DH" evidence="2">
    <location>
        <begin position="199"/>
        <end position="466"/>
    </location>
</feature>
<dbReference type="SUPFAM" id="SSF50729">
    <property type="entry name" value="PH domain-like"/>
    <property type="match status" value="1"/>
</dbReference>
<dbReference type="PROSITE" id="PS50010">
    <property type="entry name" value="DH_2"/>
    <property type="match status" value="1"/>
</dbReference>
<evidence type="ECO:0000256" key="1">
    <source>
        <dbReference type="SAM" id="MobiDB-lite"/>
    </source>
</evidence>
<reference evidence="4" key="2">
    <citation type="submission" date="2015-01" db="EMBL/GenBank/DDBJ databases">
        <title>Evolutionary Origins and Diversification of the Mycorrhizal Mutualists.</title>
        <authorList>
            <consortium name="DOE Joint Genome Institute"/>
            <consortium name="Mycorrhizal Genomics Consortium"/>
            <person name="Kohler A."/>
            <person name="Kuo A."/>
            <person name="Nagy L.G."/>
            <person name="Floudas D."/>
            <person name="Copeland A."/>
            <person name="Barry K.W."/>
            <person name="Cichocki N."/>
            <person name="Veneault-Fourrey C."/>
            <person name="LaButti K."/>
            <person name="Lindquist E.A."/>
            <person name="Lipzen A."/>
            <person name="Lundell T."/>
            <person name="Morin E."/>
            <person name="Murat C."/>
            <person name="Riley R."/>
            <person name="Ohm R."/>
            <person name="Sun H."/>
            <person name="Tunlid A."/>
            <person name="Henrissat B."/>
            <person name="Grigoriev I.V."/>
            <person name="Hibbett D.S."/>
            <person name="Martin F."/>
        </authorList>
    </citation>
    <scope>NUCLEOTIDE SEQUENCE [LARGE SCALE GENOMIC DNA]</scope>
    <source>
        <strain evidence="4">MAFF 305830</strain>
    </source>
</reference>
<keyword evidence="4" id="KW-1185">Reference proteome</keyword>
<gene>
    <name evidence="3" type="ORF">M408DRAFT_330905</name>
</gene>
<dbReference type="Pfam" id="PF00621">
    <property type="entry name" value="RhoGEF"/>
    <property type="match status" value="1"/>
</dbReference>
<dbReference type="Proteomes" id="UP000054097">
    <property type="component" value="Unassembled WGS sequence"/>
</dbReference>
<dbReference type="InterPro" id="IPR051092">
    <property type="entry name" value="FYVE_RhoGEF_PH"/>
</dbReference>
<evidence type="ECO:0000313" key="3">
    <source>
        <dbReference type="EMBL" id="KIM25908.1"/>
    </source>
</evidence>
<feature type="region of interest" description="Disordered" evidence="1">
    <location>
        <begin position="834"/>
        <end position="869"/>
    </location>
</feature>
<feature type="compositionally biased region" description="Low complexity" evidence="1">
    <location>
        <begin position="105"/>
        <end position="118"/>
    </location>
</feature>
<feature type="region of interest" description="Disordered" evidence="1">
    <location>
        <begin position="605"/>
        <end position="653"/>
    </location>
</feature>
<feature type="region of interest" description="Disordered" evidence="1">
    <location>
        <begin position="1"/>
        <end position="155"/>
    </location>
</feature>
<dbReference type="InterPro" id="IPR000219">
    <property type="entry name" value="DH_dom"/>
</dbReference>
<dbReference type="AlphaFoldDB" id="A0A0C2WHP6"/>
<name>A0A0C2WHP6_SERVB</name>
<proteinExistence type="predicted"/>
<dbReference type="Gene3D" id="2.30.29.30">
    <property type="entry name" value="Pleckstrin-homology domain (PH domain)/Phosphotyrosine-binding domain (PTB)"/>
    <property type="match status" value="1"/>
</dbReference>
<dbReference type="Gene3D" id="1.20.900.10">
    <property type="entry name" value="Dbl homology (DH) domain"/>
    <property type="match status" value="1"/>
</dbReference>
<dbReference type="GO" id="GO:0005085">
    <property type="term" value="F:guanyl-nucleotide exchange factor activity"/>
    <property type="evidence" value="ECO:0007669"/>
    <property type="project" value="InterPro"/>
</dbReference>
<dbReference type="PANTHER" id="PTHR12673:SF270">
    <property type="entry name" value="FYVE-TYPE DOMAIN-CONTAINING PROTEIN"/>
    <property type="match status" value="1"/>
</dbReference>
<dbReference type="SUPFAM" id="SSF48065">
    <property type="entry name" value="DBL homology domain (DH-domain)"/>
    <property type="match status" value="1"/>
</dbReference>
<dbReference type="PANTHER" id="PTHR12673">
    <property type="entry name" value="FACIOGENITAL DYSPLASIA PROTEIN"/>
    <property type="match status" value="1"/>
</dbReference>
<feature type="compositionally biased region" description="Polar residues" evidence="1">
    <location>
        <begin position="639"/>
        <end position="649"/>
    </location>
</feature>
<protein>
    <recommendedName>
        <fullName evidence="2">DH domain-containing protein</fullName>
    </recommendedName>
</protein>
<dbReference type="STRING" id="933852.A0A0C2WHP6"/>
<evidence type="ECO:0000259" key="2">
    <source>
        <dbReference type="PROSITE" id="PS50010"/>
    </source>
</evidence>
<dbReference type="InterPro" id="IPR035899">
    <property type="entry name" value="DBL_dom_sf"/>
</dbReference>
<sequence>MEPFPTPTGGLNKSPSTSTSSSHRRSSRASSSPVERCRTLSGESMSTPSPRPRSTLTADMPTVPLGDQHIPPVPHNFHHSRGLNVERPSLKRFHSTGPTRHYAAQSPPSSSQDSTQSSRGLSPSRPQGNTESSLFLYPPRGDSKKRAASLDDLPHSAPNIDIPSFPLPLDSSAFLSSSTIVSTPSSHKTVNRVSQYGKQRWHALMELVQTEEAYVKDLKILVRIYLGQLHLVTALDLDAQKEIARDADALLQLHKKIYRRLNRIIIDDRIKELKGQTSSPDAERKLSEAIDRVAAVFVKEASSFHLYESFCAGHSQALDLIRQVQGLPEWDMYEKRCAVILVDELANGGDGTASPDVQGTPTSTLDTFVRPLKSRRHSTDVAPTFASSLSRTSRLAMQDFLIAPIQRVCRYPLMLSQLQPNMASASPPASPTLTNSGVARMTNTESSLEARALDAMRQVAAKVDEAQKRTEATVKSRLVAERTSEQGIPHLSSFGDCLLAGSLDVLYYHEVLAPLETPVKVKYLGAFLYGGWMLLVKVHKNRVYEPKHWFPLSSVSLTEISDEDALLPASFRLSCGDHHFEFVAACPQEKALWTKQLRLARTKFGPQSNELPSSLEEVPPKPPTPPISMRPLSLRPASRRNTNTLQPSPVSDYVLVNPPARQSSIGALENDELLQLATAGLAFIASTETPTSPVMPDFLPPIPTPVQMKNLLEGDVSTILIRRASPNHRRMVDQSLHGVYFEECQSIRLSTQMKTPLFQPPKFTSESGAITARNKMTRRESVLVKRERSVVDVTALHSSNSTPKGSLTRNKSAGVIGSKELRRRTLAFPPFGAFEGREENRNRQRPGTADSTMYLSPPGTPTAATNPDFDDQLTFQTRRKRMSHLGNQPSEGVGHTDEMGAIRTVMPTDSNVLKELPPLPASINRRSTFKLPTSWSTDDKSRFSLVVPKPRPVDRRYSSGTPTGGVYAIGEGLSNVEPVDSPRSSISNIHPGAFIRKSLTLLASKRPKRAGGYVAGLFNRSSIHVASEGDGDSSNAHTMCSEPPMPTKRLSASTPALQPLFQEPLSDWEVLPNGTPLGHADARRVASEAFPVPPLPPLPRHAHTLGPSKSTLRRRSSQMMHRLSTLTNTSNRDS</sequence>
<reference evidence="3 4" key="1">
    <citation type="submission" date="2014-04" db="EMBL/GenBank/DDBJ databases">
        <authorList>
            <consortium name="DOE Joint Genome Institute"/>
            <person name="Kuo A."/>
            <person name="Zuccaro A."/>
            <person name="Kohler A."/>
            <person name="Nagy L.G."/>
            <person name="Floudas D."/>
            <person name="Copeland A."/>
            <person name="Barry K.W."/>
            <person name="Cichocki N."/>
            <person name="Veneault-Fourrey C."/>
            <person name="LaButti K."/>
            <person name="Lindquist E.A."/>
            <person name="Lipzen A."/>
            <person name="Lundell T."/>
            <person name="Morin E."/>
            <person name="Murat C."/>
            <person name="Sun H."/>
            <person name="Tunlid A."/>
            <person name="Henrissat B."/>
            <person name="Grigoriev I.V."/>
            <person name="Hibbett D.S."/>
            <person name="Martin F."/>
            <person name="Nordberg H.P."/>
            <person name="Cantor M.N."/>
            <person name="Hua S.X."/>
        </authorList>
    </citation>
    <scope>NUCLEOTIDE SEQUENCE [LARGE SCALE GENOMIC DNA]</scope>
    <source>
        <strain evidence="3 4">MAFF 305830</strain>
    </source>
</reference>
<dbReference type="EMBL" id="KN824310">
    <property type="protein sequence ID" value="KIM25908.1"/>
    <property type="molecule type" value="Genomic_DNA"/>
</dbReference>
<dbReference type="OrthoDB" id="1716625at2759"/>
<feature type="compositionally biased region" description="Polar residues" evidence="1">
    <location>
        <begin position="119"/>
        <end position="133"/>
    </location>
</feature>
<evidence type="ECO:0000313" key="4">
    <source>
        <dbReference type="Proteomes" id="UP000054097"/>
    </source>
</evidence>
<feature type="compositionally biased region" description="Polar residues" evidence="1">
    <location>
        <begin position="1124"/>
        <end position="1134"/>
    </location>
</feature>
<organism evidence="3 4">
    <name type="scientific">Serendipita vermifera MAFF 305830</name>
    <dbReference type="NCBI Taxonomy" id="933852"/>
    <lineage>
        <taxon>Eukaryota</taxon>
        <taxon>Fungi</taxon>
        <taxon>Dikarya</taxon>
        <taxon>Basidiomycota</taxon>
        <taxon>Agaricomycotina</taxon>
        <taxon>Agaricomycetes</taxon>
        <taxon>Sebacinales</taxon>
        <taxon>Serendipitaceae</taxon>
        <taxon>Serendipita</taxon>
    </lineage>
</organism>
<dbReference type="GO" id="GO:0005737">
    <property type="term" value="C:cytoplasm"/>
    <property type="evidence" value="ECO:0007669"/>
    <property type="project" value="TreeGrafter"/>
</dbReference>